<keyword evidence="1" id="KW-0732">Signal</keyword>
<dbReference type="Proteomes" id="UP000887567">
    <property type="component" value="Unplaced"/>
</dbReference>
<feature type="signal peptide" evidence="1">
    <location>
        <begin position="1"/>
        <end position="21"/>
    </location>
</feature>
<dbReference type="EnsemblMetazoa" id="XM_021051779.2">
    <property type="protein sequence ID" value="XP_020907438.1"/>
    <property type="gene ID" value="LOC110245493"/>
</dbReference>
<dbReference type="OrthoDB" id="5965072at2759"/>
<accession>A0A913XP42</accession>
<feature type="chain" id="PRO_5037917415" evidence="1">
    <location>
        <begin position="22"/>
        <end position="157"/>
    </location>
</feature>
<keyword evidence="3" id="KW-1185">Reference proteome</keyword>
<organism evidence="2 3">
    <name type="scientific">Exaiptasia diaphana</name>
    <name type="common">Tropical sea anemone</name>
    <name type="synonym">Aiptasia pulchella</name>
    <dbReference type="NCBI Taxonomy" id="2652724"/>
    <lineage>
        <taxon>Eukaryota</taxon>
        <taxon>Metazoa</taxon>
        <taxon>Cnidaria</taxon>
        <taxon>Anthozoa</taxon>
        <taxon>Hexacorallia</taxon>
        <taxon>Actiniaria</taxon>
        <taxon>Aiptasiidae</taxon>
        <taxon>Exaiptasia</taxon>
    </lineage>
</organism>
<evidence type="ECO:0000313" key="2">
    <source>
        <dbReference type="EnsemblMetazoa" id="XP_020907438.1"/>
    </source>
</evidence>
<proteinExistence type="predicted"/>
<dbReference type="RefSeq" id="XP_020907438.1">
    <property type="nucleotide sequence ID" value="XM_021051779.2"/>
</dbReference>
<protein>
    <submittedName>
        <fullName evidence="2">Uncharacterized protein</fullName>
    </submittedName>
</protein>
<dbReference type="AlphaFoldDB" id="A0A913XP42"/>
<dbReference type="KEGG" id="epa:110245493"/>
<dbReference type="GeneID" id="110245493"/>
<sequence length="157" mass="17809">MNKLIFVFIAVLTIAVNQSAAKKHHTKHVTTDKGSKGELKTLRELLGKPKENPGSAKAFKGTRKTTRLHKICSWKKHLKNKPDEWTEDKTVYDKLICGFYTMQDEYQKHSHKAAAILSGQNSQKSLEEQKKDLFNAIHNMAKASGPLPRLNLKMIGR</sequence>
<evidence type="ECO:0000313" key="3">
    <source>
        <dbReference type="Proteomes" id="UP000887567"/>
    </source>
</evidence>
<reference evidence="2" key="1">
    <citation type="submission" date="2022-11" db="UniProtKB">
        <authorList>
            <consortium name="EnsemblMetazoa"/>
        </authorList>
    </citation>
    <scope>IDENTIFICATION</scope>
</reference>
<dbReference type="OMA" id="DEYKKHE"/>
<name>A0A913XP42_EXADI</name>
<evidence type="ECO:0000256" key="1">
    <source>
        <dbReference type="SAM" id="SignalP"/>
    </source>
</evidence>